<dbReference type="Gene3D" id="2.30.110.20">
    <property type="entry name" value="Hcp1-like"/>
    <property type="match status" value="1"/>
</dbReference>
<dbReference type="EMBL" id="KP795583">
    <property type="protein sequence ID" value="AKN38404.1"/>
    <property type="molecule type" value="Genomic_DNA"/>
</dbReference>
<reference evidence="1" key="1">
    <citation type="journal article" date="2015" name="MBio">
        <title>Eco-Evolutionary Dynamics of Episomes among Ecologically Cohesive Bacterial Populations.</title>
        <authorList>
            <person name="Xue H."/>
            <person name="Cordero O.X."/>
            <person name="Camas F.M."/>
            <person name="Trimble W."/>
            <person name="Meyer F."/>
            <person name="Guglielmini J."/>
            <person name="Rocha E.P."/>
            <person name="Polz M.F."/>
        </authorList>
    </citation>
    <scope>NUCLEOTIDE SEQUENCE</scope>
    <source>
        <strain evidence="1">1F_260</strain>
    </source>
</reference>
<organism evidence="1">
    <name type="scientific">Enterovibrio norvegicus</name>
    <dbReference type="NCBI Taxonomy" id="188144"/>
    <lineage>
        <taxon>Bacteria</taxon>
        <taxon>Pseudomonadati</taxon>
        <taxon>Pseudomonadota</taxon>
        <taxon>Gammaproteobacteria</taxon>
        <taxon>Vibrionales</taxon>
        <taxon>Vibrionaceae</taxon>
        <taxon>Enterovibrio</taxon>
    </lineage>
</organism>
<dbReference type="InterPro" id="IPR036624">
    <property type="entry name" value="Hcp1-lik_sf"/>
</dbReference>
<proteinExistence type="predicted"/>
<name>A0A0H3ZX03_9GAMM</name>
<protein>
    <submittedName>
        <fullName evidence="1">Hcp</fullName>
    </submittedName>
</protein>
<dbReference type="PANTHER" id="PTHR34319:SF6">
    <property type="entry name" value="MAJOR EXPORTED PROTEIN"/>
    <property type="match status" value="1"/>
</dbReference>
<dbReference type="Pfam" id="PF05638">
    <property type="entry name" value="T6SS_HCP"/>
    <property type="match status" value="1"/>
</dbReference>
<dbReference type="InterPro" id="IPR052947">
    <property type="entry name" value="T6SS_Hcp1_domain"/>
</dbReference>
<dbReference type="PANTHER" id="PTHR34319">
    <property type="entry name" value="MAJOR EXPORTED PROTEIN"/>
    <property type="match status" value="1"/>
</dbReference>
<dbReference type="NCBIfam" id="TIGR03344">
    <property type="entry name" value="VI_effect_Hcp1"/>
    <property type="match status" value="1"/>
</dbReference>
<dbReference type="AlphaFoldDB" id="A0A0H3ZX03"/>
<sequence length="153" mass="17365">MLVRVIRSEIGLLKMHQDEILVQSVSHVVVTPTDRQSGSPTGRRIHGALKVTCEVTSALPLLYNALCQGEVLNEVVLDWYRISLSGTQERFFSTELTNARLSKVQVLLPDSREAKAKHFNQFVNLFFTYRKIEWAHHAAGTYGVDDWRTPLEA</sequence>
<dbReference type="SUPFAM" id="SSF141452">
    <property type="entry name" value="Hcp1-like"/>
    <property type="match status" value="1"/>
</dbReference>
<dbReference type="InterPro" id="IPR008514">
    <property type="entry name" value="T6SS_Hcp"/>
</dbReference>
<accession>A0A0H3ZX03</accession>
<evidence type="ECO:0000313" key="1">
    <source>
        <dbReference type="EMBL" id="AKN38404.1"/>
    </source>
</evidence>